<dbReference type="Proteomes" id="UP000024001">
    <property type="component" value="Unassembled WGS sequence"/>
</dbReference>
<evidence type="ECO:0000313" key="1">
    <source>
        <dbReference type="EMBL" id="EZP27849.1"/>
    </source>
</evidence>
<dbReference type="PATRIC" id="fig|273677.3.peg.1825"/>
<dbReference type="KEGG" id="moo:BWL13_02755"/>
<evidence type="ECO:0000313" key="2">
    <source>
        <dbReference type="Proteomes" id="UP000024001"/>
    </source>
</evidence>
<accession>A0A031FSM0</accession>
<reference evidence="1 2" key="1">
    <citation type="submission" date="2014-03" db="EMBL/GenBank/DDBJ databases">
        <title>Draft Genome Sequences of 13 Willow Endophytes.</title>
        <authorList>
            <person name="Gan H.Y."/>
            <person name="Gan H.M."/>
            <person name="Savka M.A."/>
            <person name="Hudson A.O."/>
        </authorList>
    </citation>
    <scope>NUCLEOTIDE SEQUENCE [LARGE SCALE GENOMIC DNA]</scope>
    <source>
        <strain evidence="1 2">RIT293</strain>
    </source>
</reference>
<dbReference type="RefSeq" id="WP_036311553.1">
    <property type="nucleotide sequence ID" value="NZ_CP031421.1"/>
</dbReference>
<dbReference type="OrthoDB" id="5120047at2"/>
<dbReference type="EMBL" id="JFYO01000005">
    <property type="protein sequence ID" value="EZP27849.1"/>
    <property type="molecule type" value="Genomic_DNA"/>
</dbReference>
<name>A0A031FSM0_9MICO</name>
<gene>
    <name evidence="1" type="ORF">BW34_01841</name>
</gene>
<dbReference type="GeneID" id="91433106"/>
<proteinExistence type="predicted"/>
<dbReference type="AlphaFoldDB" id="A0A031FSM0"/>
<protein>
    <submittedName>
        <fullName evidence="1">Dihydroxynaphthoic acid synthase</fullName>
    </submittedName>
</protein>
<dbReference type="eggNOG" id="ENOG5030UMR">
    <property type="taxonomic scope" value="Bacteria"/>
</dbReference>
<organism evidence="1 2">
    <name type="scientific">Microbacterium oleivorans</name>
    <dbReference type="NCBI Taxonomy" id="273677"/>
    <lineage>
        <taxon>Bacteria</taxon>
        <taxon>Bacillati</taxon>
        <taxon>Actinomycetota</taxon>
        <taxon>Actinomycetes</taxon>
        <taxon>Micrococcales</taxon>
        <taxon>Microbacteriaceae</taxon>
        <taxon>Microbacterium</taxon>
    </lineage>
</organism>
<sequence length="120" mass="12848">MRCITYAGETVVTSDDVAEALITLTAAIAERGRADAITIPIVFEKNGEIGEASLVIGVGNDVLSVATDWEGPEPDFAFAAAQLRHHPLFPREDDGASGDIAYDVEPETFWDPDLDGFGPR</sequence>
<comment type="caution">
    <text evidence="1">The sequence shown here is derived from an EMBL/GenBank/DDBJ whole genome shotgun (WGS) entry which is preliminary data.</text>
</comment>
<keyword evidence="2" id="KW-1185">Reference proteome</keyword>